<dbReference type="SUPFAM" id="SSF111369">
    <property type="entry name" value="HlyD-like secretion proteins"/>
    <property type="match status" value="2"/>
</dbReference>
<reference evidence="6" key="1">
    <citation type="submission" date="2018-02" db="EMBL/GenBank/DDBJ databases">
        <title>Genome sequence of Desulfocucumis palustris strain NAW-5.</title>
        <authorList>
            <person name="Watanabe M."/>
            <person name="Kojima H."/>
            <person name="Fukui M."/>
        </authorList>
    </citation>
    <scope>NUCLEOTIDE SEQUENCE [LARGE SCALE GENOMIC DNA]</scope>
    <source>
        <strain evidence="6">NAW-5</strain>
    </source>
</reference>
<dbReference type="GO" id="GO:0030313">
    <property type="term" value="C:cell envelope"/>
    <property type="evidence" value="ECO:0007669"/>
    <property type="project" value="UniProtKB-SubCell"/>
</dbReference>
<dbReference type="OrthoDB" id="9778236at2"/>
<organism evidence="5 6">
    <name type="scientific">Desulfocucumis palustris</name>
    <dbReference type="NCBI Taxonomy" id="1898651"/>
    <lineage>
        <taxon>Bacteria</taxon>
        <taxon>Bacillati</taxon>
        <taxon>Bacillota</taxon>
        <taxon>Clostridia</taxon>
        <taxon>Eubacteriales</taxon>
        <taxon>Desulfocucumaceae</taxon>
        <taxon>Desulfocucumis</taxon>
    </lineage>
</organism>
<feature type="domain" description="CusB-like beta-barrel" evidence="4">
    <location>
        <begin position="240"/>
        <end position="324"/>
    </location>
</feature>
<comment type="caution">
    <text evidence="5">The sequence shown here is derived from an EMBL/GenBank/DDBJ whole genome shotgun (WGS) entry which is preliminary data.</text>
</comment>
<dbReference type="EMBL" id="BFAV01000157">
    <property type="protein sequence ID" value="GBF35070.1"/>
    <property type="molecule type" value="Genomic_DNA"/>
</dbReference>
<dbReference type="PANTHER" id="PTHR32347:SF23">
    <property type="entry name" value="BLL5650 PROTEIN"/>
    <property type="match status" value="1"/>
</dbReference>
<sequence length="326" mass="35418">MRKKIAAALIVSLIAAGAYWGYREYSPGCPDSLEASGTIEAEQIELCAKLAGTLQNISIASGDAVKKNQLVATVQRNDLIAQRERDALGVTKAEASLADLTSGAREQEIKDAEIGVSTALTNYEKAETDLARISELYSQEAVSQADYEKTEVTYKQQKNLLDSAESKLSLLRSGNRPEQIRAARAELERSRAVLKASQALLEDTKIISPIDGTVLSKNIDAGEFVQAGAPVATLVDLNDMWIKVYISTDDLPGVKLGQQVTFTVNGSTREFKGVIEEIASQGEFTPKTIQTKKERTNIVFAVKIRIDDQNGTLKPGMPADVVLSRR</sequence>
<evidence type="ECO:0000256" key="2">
    <source>
        <dbReference type="ARBA" id="ARBA00023054"/>
    </source>
</evidence>
<evidence type="ECO:0000256" key="1">
    <source>
        <dbReference type="ARBA" id="ARBA00004196"/>
    </source>
</evidence>
<evidence type="ECO:0000313" key="5">
    <source>
        <dbReference type="EMBL" id="GBF35070.1"/>
    </source>
</evidence>
<keyword evidence="6" id="KW-1185">Reference proteome</keyword>
<dbReference type="Proteomes" id="UP000239549">
    <property type="component" value="Unassembled WGS sequence"/>
</dbReference>
<dbReference type="Gene3D" id="2.40.30.170">
    <property type="match status" value="1"/>
</dbReference>
<dbReference type="PANTHER" id="PTHR32347">
    <property type="entry name" value="EFFLUX SYSTEM COMPONENT YKNX-RELATED"/>
    <property type="match status" value="1"/>
</dbReference>
<feature type="domain" description="YbhG-like alpha-helical hairpin" evidence="3">
    <location>
        <begin position="89"/>
        <end position="197"/>
    </location>
</feature>
<keyword evidence="2" id="KW-0175">Coiled coil</keyword>
<dbReference type="InterPro" id="IPR059052">
    <property type="entry name" value="HH_YbhG-like"/>
</dbReference>
<accession>A0A2L2XFZ4</accession>
<dbReference type="Pfam" id="PF25881">
    <property type="entry name" value="HH_YBHG"/>
    <property type="match status" value="1"/>
</dbReference>
<evidence type="ECO:0000259" key="4">
    <source>
        <dbReference type="Pfam" id="PF25954"/>
    </source>
</evidence>
<name>A0A2L2XFZ4_9FIRM</name>
<evidence type="ECO:0000259" key="3">
    <source>
        <dbReference type="Pfam" id="PF25881"/>
    </source>
</evidence>
<gene>
    <name evidence="5" type="ORF">DCCM_4193</name>
</gene>
<dbReference type="AlphaFoldDB" id="A0A2L2XFZ4"/>
<dbReference type="InterPro" id="IPR058792">
    <property type="entry name" value="Beta-barrel_RND_2"/>
</dbReference>
<dbReference type="Gene3D" id="2.40.50.100">
    <property type="match status" value="1"/>
</dbReference>
<dbReference type="RefSeq" id="WP_104373203.1">
    <property type="nucleotide sequence ID" value="NZ_BFAV01000157.1"/>
</dbReference>
<protein>
    <submittedName>
        <fullName evidence="5">Secretion protein HlyD family protein</fullName>
    </submittedName>
</protein>
<comment type="subcellular location">
    <subcellularLocation>
        <location evidence="1">Cell envelope</location>
    </subcellularLocation>
</comment>
<dbReference type="InterPro" id="IPR050465">
    <property type="entry name" value="UPF0194_transport"/>
</dbReference>
<proteinExistence type="predicted"/>
<dbReference type="Pfam" id="PF25954">
    <property type="entry name" value="Beta-barrel_RND_2"/>
    <property type="match status" value="1"/>
</dbReference>
<evidence type="ECO:0000313" key="6">
    <source>
        <dbReference type="Proteomes" id="UP000239549"/>
    </source>
</evidence>